<proteinExistence type="predicted"/>
<dbReference type="OrthoDB" id="10580501at2759"/>
<protein>
    <submittedName>
        <fullName evidence="2">Uncharacterized protein</fullName>
    </submittedName>
</protein>
<sequence length="117" mass="12619">MEPPARQPPSLLSTALLRRSAAHRARELFPLAVTQSWVDEGVSLPPPPLRAGGGAPVSPCRGYRNPPPRPSFARVPWIKQGQAESGPLNTSGNEGPNIYVRVRRGPALGERVEGERV</sequence>
<dbReference type="EMBL" id="JAINUF010000009">
    <property type="protein sequence ID" value="KAJ8349645.1"/>
    <property type="molecule type" value="Genomic_DNA"/>
</dbReference>
<name>A0A9Q1F2H4_SYNKA</name>
<keyword evidence="3" id="KW-1185">Reference proteome</keyword>
<evidence type="ECO:0000256" key="1">
    <source>
        <dbReference type="SAM" id="MobiDB-lite"/>
    </source>
</evidence>
<comment type="caution">
    <text evidence="2">The sequence shown here is derived from an EMBL/GenBank/DDBJ whole genome shotgun (WGS) entry which is preliminary data.</text>
</comment>
<evidence type="ECO:0000313" key="2">
    <source>
        <dbReference type="EMBL" id="KAJ8349645.1"/>
    </source>
</evidence>
<gene>
    <name evidence="2" type="ORF">SKAU_G00247750</name>
</gene>
<accession>A0A9Q1F2H4</accession>
<organism evidence="2 3">
    <name type="scientific">Synaphobranchus kaupii</name>
    <name type="common">Kaup's arrowtooth eel</name>
    <dbReference type="NCBI Taxonomy" id="118154"/>
    <lineage>
        <taxon>Eukaryota</taxon>
        <taxon>Metazoa</taxon>
        <taxon>Chordata</taxon>
        <taxon>Craniata</taxon>
        <taxon>Vertebrata</taxon>
        <taxon>Euteleostomi</taxon>
        <taxon>Actinopterygii</taxon>
        <taxon>Neopterygii</taxon>
        <taxon>Teleostei</taxon>
        <taxon>Anguilliformes</taxon>
        <taxon>Synaphobranchidae</taxon>
        <taxon>Synaphobranchus</taxon>
    </lineage>
</organism>
<evidence type="ECO:0000313" key="3">
    <source>
        <dbReference type="Proteomes" id="UP001152622"/>
    </source>
</evidence>
<dbReference type="AlphaFoldDB" id="A0A9Q1F2H4"/>
<reference evidence="2" key="1">
    <citation type="journal article" date="2023" name="Science">
        <title>Genome structures resolve the early diversification of teleost fishes.</title>
        <authorList>
            <person name="Parey E."/>
            <person name="Louis A."/>
            <person name="Montfort J."/>
            <person name="Bouchez O."/>
            <person name="Roques C."/>
            <person name="Iampietro C."/>
            <person name="Lluch J."/>
            <person name="Castinel A."/>
            <person name="Donnadieu C."/>
            <person name="Desvignes T."/>
            <person name="Floi Bucao C."/>
            <person name="Jouanno E."/>
            <person name="Wen M."/>
            <person name="Mejri S."/>
            <person name="Dirks R."/>
            <person name="Jansen H."/>
            <person name="Henkel C."/>
            <person name="Chen W.J."/>
            <person name="Zahm M."/>
            <person name="Cabau C."/>
            <person name="Klopp C."/>
            <person name="Thompson A.W."/>
            <person name="Robinson-Rechavi M."/>
            <person name="Braasch I."/>
            <person name="Lecointre G."/>
            <person name="Bobe J."/>
            <person name="Postlethwait J.H."/>
            <person name="Berthelot C."/>
            <person name="Roest Crollius H."/>
            <person name="Guiguen Y."/>
        </authorList>
    </citation>
    <scope>NUCLEOTIDE SEQUENCE</scope>
    <source>
        <strain evidence="2">WJC10195</strain>
    </source>
</reference>
<dbReference type="Proteomes" id="UP001152622">
    <property type="component" value="Chromosome 9"/>
</dbReference>
<feature type="region of interest" description="Disordered" evidence="1">
    <location>
        <begin position="44"/>
        <end position="74"/>
    </location>
</feature>